<accession>A0AA88VUZ4</accession>
<dbReference type="InterPro" id="IPR032675">
    <property type="entry name" value="LRR_dom_sf"/>
</dbReference>
<dbReference type="PANTHER" id="PTHR48059">
    <property type="entry name" value="POLYGALACTURONASE INHIBITOR 1"/>
    <property type="match status" value="1"/>
</dbReference>
<comment type="subcellular location">
    <subcellularLocation>
        <location evidence="1">Cell envelope</location>
    </subcellularLocation>
</comment>
<evidence type="ECO:0000313" key="3">
    <source>
        <dbReference type="EMBL" id="KAK3013924.1"/>
    </source>
</evidence>
<dbReference type="EMBL" id="JAVXUP010001260">
    <property type="protein sequence ID" value="KAK3013924.1"/>
    <property type="molecule type" value="Genomic_DNA"/>
</dbReference>
<sequence>FRPPVVEEFGKWTESIPDLYLSRNQLTGSVPKSLGNMNFSTIDLSRNKLVGDISFMFGKNKSTQSADYSRNMFEFDFSKVKVFPASLVSLDLNHNEHFGELDKGSKGMGETAGEVRGADSEKSGGQVLHQ</sequence>
<protein>
    <submittedName>
        <fullName evidence="3">Uncharacterized protein</fullName>
    </submittedName>
</protein>
<dbReference type="InterPro" id="IPR001611">
    <property type="entry name" value="Leu-rich_rpt"/>
</dbReference>
<evidence type="ECO:0000256" key="2">
    <source>
        <dbReference type="SAM" id="MobiDB-lite"/>
    </source>
</evidence>
<comment type="caution">
    <text evidence="3">The sequence shown here is derived from an EMBL/GenBank/DDBJ whole genome shotgun (WGS) entry which is preliminary data.</text>
</comment>
<evidence type="ECO:0000256" key="1">
    <source>
        <dbReference type="ARBA" id="ARBA00004196"/>
    </source>
</evidence>
<dbReference type="PANTHER" id="PTHR48059:SF4">
    <property type="entry name" value="POLYGALACTURONASE INHIBITOR 1-RELATED"/>
    <property type="match status" value="1"/>
</dbReference>
<reference evidence="3" key="1">
    <citation type="submission" date="2022-12" db="EMBL/GenBank/DDBJ databases">
        <title>Draft genome assemblies for two species of Escallonia (Escalloniales).</title>
        <authorList>
            <person name="Chanderbali A."/>
            <person name="Dervinis C."/>
            <person name="Anghel I."/>
            <person name="Soltis D."/>
            <person name="Soltis P."/>
            <person name="Zapata F."/>
        </authorList>
    </citation>
    <scope>NUCLEOTIDE SEQUENCE</scope>
    <source>
        <strain evidence="3">UCBG64.0493</strain>
        <tissue evidence="3">Leaf</tissue>
    </source>
</reference>
<dbReference type="SUPFAM" id="SSF52058">
    <property type="entry name" value="L domain-like"/>
    <property type="match status" value="1"/>
</dbReference>
<name>A0AA88VUZ4_9ASTE</name>
<feature type="region of interest" description="Disordered" evidence="2">
    <location>
        <begin position="99"/>
        <end position="130"/>
    </location>
</feature>
<proteinExistence type="predicted"/>
<organism evidence="3 4">
    <name type="scientific">Escallonia herrerae</name>
    <dbReference type="NCBI Taxonomy" id="1293975"/>
    <lineage>
        <taxon>Eukaryota</taxon>
        <taxon>Viridiplantae</taxon>
        <taxon>Streptophyta</taxon>
        <taxon>Embryophyta</taxon>
        <taxon>Tracheophyta</taxon>
        <taxon>Spermatophyta</taxon>
        <taxon>Magnoliopsida</taxon>
        <taxon>eudicotyledons</taxon>
        <taxon>Gunneridae</taxon>
        <taxon>Pentapetalae</taxon>
        <taxon>asterids</taxon>
        <taxon>campanulids</taxon>
        <taxon>Escalloniales</taxon>
        <taxon>Escalloniaceae</taxon>
        <taxon>Escallonia</taxon>
    </lineage>
</organism>
<dbReference type="Proteomes" id="UP001188597">
    <property type="component" value="Unassembled WGS sequence"/>
</dbReference>
<dbReference type="Gene3D" id="3.80.10.10">
    <property type="entry name" value="Ribonuclease Inhibitor"/>
    <property type="match status" value="1"/>
</dbReference>
<keyword evidence="4" id="KW-1185">Reference proteome</keyword>
<dbReference type="InterPro" id="IPR051848">
    <property type="entry name" value="PGIP"/>
</dbReference>
<feature type="non-terminal residue" evidence="3">
    <location>
        <position position="1"/>
    </location>
</feature>
<evidence type="ECO:0000313" key="4">
    <source>
        <dbReference type="Proteomes" id="UP001188597"/>
    </source>
</evidence>
<gene>
    <name evidence="3" type="ORF">RJ639_009413</name>
</gene>
<dbReference type="Pfam" id="PF00560">
    <property type="entry name" value="LRR_1"/>
    <property type="match status" value="1"/>
</dbReference>
<dbReference type="AlphaFoldDB" id="A0AA88VUZ4"/>